<dbReference type="EMBL" id="JBGMDY010000003">
    <property type="protein sequence ID" value="KAL2340984.1"/>
    <property type="molecule type" value="Genomic_DNA"/>
</dbReference>
<evidence type="ECO:0000313" key="2">
    <source>
        <dbReference type="Proteomes" id="UP001603857"/>
    </source>
</evidence>
<proteinExistence type="predicted"/>
<dbReference type="AlphaFoldDB" id="A0ABD1MYS2"/>
<comment type="caution">
    <text evidence="1">The sequence shown here is derived from an EMBL/GenBank/DDBJ whole genome shotgun (WGS) entry which is preliminary data.</text>
</comment>
<reference evidence="1 2" key="1">
    <citation type="submission" date="2024-08" db="EMBL/GenBank/DDBJ databases">
        <title>Insights into the chromosomal genome structure of Flemingia macrophylla.</title>
        <authorList>
            <person name="Ding Y."/>
            <person name="Zhao Y."/>
            <person name="Bi W."/>
            <person name="Wu M."/>
            <person name="Zhao G."/>
            <person name="Gong Y."/>
            <person name="Li W."/>
            <person name="Zhang P."/>
        </authorList>
    </citation>
    <scope>NUCLEOTIDE SEQUENCE [LARGE SCALE GENOMIC DNA]</scope>
    <source>
        <strain evidence="1">DYQJB</strain>
        <tissue evidence="1">Leaf</tissue>
    </source>
</reference>
<name>A0ABD1MYS2_9FABA</name>
<keyword evidence="2" id="KW-1185">Reference proteome</keyword>
<dbReference type="Proteomes" id="UP001603857">
    <property type="component" value="Unassembled WGS sequence"/>
</dbReference>
<sequence length="88" mass="8988">MSSSGAVDLLEGLVNGDDMLVAAKERPRVSAAVADDAAYLTNRAEVAEDGVVGSDEGGGRVFHDGVADSNVNCHSALFMPNPLLPTSS</sequence>
<protein>
    <submittedName>
        <fullName evidence="1">Uncharacterized protein</fullName>
    </submittedName>
</protein>
<organism evidence="1 2">
    <name type="scientific">Flemingia macrophylla</name>
    <dbReference type="NCBI Taxonomy" id="520843"/>
    <lineage>
        <taxon>Eukaryota</taxon>
        <taxon>Viridiplantae</taxon>
        <taxon>Streptophyta</taxon>
        <taxon>Embryophyta</taxon>
        <taxon>Tracheophyta</taxon>
        <taxon>Spermatophyta</taxon>
        <taxon>Magnoliopsida</taxon>
        <taxon>eudicotyledons</taxon>
        <taxon>Gunneridae</taxon>
        <taxon>Pentapetalae</taxon>
        <taxon>rosids</taxon>
        <taxon>fabids</taxon>
        <taxon>Fabales</taxon>
        <taxon>Fabaceae</taxon>
        <taxon>Papilionoideae</taxon>
        <taxon>50 kb inversion clade</taxon>
        <taxon>NPAAA clade</taxon>
        <taxon>indigoferoid/millettioid clade</taxon>
        <taxon>Phaseoleae</taxon>
        <taxon>Flemingia</taxon>
    </lineage>
</organism>
<evidence type="ECO:0000313" key="1">
    <source>
        <dbReference type="EMBL" id="KAL2340984.1"/>
    </source>
</evidence>
<gene>
    <name evidence="1" type="ORF">Fmac_008924</name>
</gene>
<accession>A0ABD1MYS2</accession>